<dbReference type="GO" id="GO:0008146">
    <property type="term" value="F:sulfotransferase activity"/>
    <property type="evidence" value="ECO:0007669"/>
    <property type="project" value="InterPro"/>
</dbReference>
<dbReference type="AlphaFoldDB" id="A0AAJ6QVC6"/>
<dbReference type="SUPFAM" id="SSF52540">
    <property type="entry name" value="P-loop containing nucleoside triphosphate hydrolases"/>
    <property type="match status" value="1"/>
</dbReference>
<name>A0AAJ6QVC6_9ACAR</name>
<evidence type="ECO:0000313" key="4">
    <source>
        <dbReference type="Proteomes" id="UP000694867"/>
    </source>
</evidence>
<dbReference type="Pfam" id="PF00685">
    <property type="entry name" value="Sulfotransfer_1"/>
    <property type="match status" value="1"/>
</dbReference>
<gene>
    <name evidence="5" type="primary">LOC100900321</name>
</gene>
<dbReference type="GeneID" id="100900321"/>
<dbReference type="Proteomes" id="UP000694867">
    <property type="component" value="Unplaced"/>
</dbReference>
<evidence type="ECO:0000313" key="5">
    <source>
        <dbReference type="RefSeq" id="XP_003746991.1"/>
    </source>
</evidence>
<dbReference type="KEGG" id="goe:100900321"/>
<accession>A0AAJ6QVC6</accession>
<sequence length="305" mass="34781">MRPFHRIHEGCRVPPGVLEKPFKEAIAYQPRDDDIFIVTYQKSGTHWASTIVNHILQGANAKVPPNYLEMYGPAAVNECHRGVGLRNVIQSHLPVALLPWNSKARYVMVVRDPKDVLVSLFHHTKNIELYDYSDGTIEHFYDEFIAGRIEYGCYFRALLDYYWLSIRSPQNTLLLTYEGIHQDKSAAVKKIASFLDVPLTDQRVAEIIDESDIRKVRANCTTKYDSVSATSTANKRLLEAYTKDGKFLPPPPVAFARKGEVGDWKNHLTTQMVEELDARMAAMPEGVQALWKRHADGRNHLICEQ</sequence>
<dbReference type="Gene3D" id="3.40.50.300">
    <property type="entry name" value="P-loop containing nucleotide triphosphate hydrolases"/>
    <property type="match status" value="1"/>
</dbReference>
<dbReference type="PANTHER" id="PTHR11783">
    <property type="entry name" value="SULFOTRANSFERASE SULT"/>
    <property type="match status" value="1"/>
</dbReference>
<dbReference type="RefSeq" id="XP_003746991.1">
    <property type="nucleotide sequence ID" value="XM_003746943.2"/>
</dbReference>
<keyword evidence="4" id="KW-1185">Reference proteome</keyword>
<reference evidence="5" key="1">
    <citation type="submission" date="2025-08" db="UniProtKB">
        <authorList>
            <consortium name="RefSeq"/>
        </authorList>
    </citation>
    <scope>IDENTIFICATION</scope>
</reference>
<feature type="domain" description="Sulfotransferase" evidence="3">
    <location>
        <begin position="32"/>
        <end position="280"/>
    </location>
</feature>
<protein>
    <submittedName>
        <fullName evidence="5">Sulfotransferase family cytosolic 2B member 1</fullName>
    </submittedName>
</protein>
<comment type="similarity">
    <text evidence="1">Belongs to the sulfotransferase 1 family.</text>
</comment>
<proteinExistence type="inferred from homology"/>
<dbReference type="InterPro" id="IPR027417">
    <property type="entry name" value="P-loop_NTPase"/>
</dbReference>
<keyword evidence="2" id="KW-0808">Transferase</keyword>
<evidence type="ECO:0000259" key="3">
    <source>
        <dbReference type="Pfam" id="PF00685"/>
    </source>
</evidence>
<dbReference type="InterPro" id="IPR000863">
    <property type="entry name" value="Sulfotransferase_dom"/>
</dbReference>
<evidence type="ECO:0000256" key="1">
    <source>
        <dbReference type="ARBA" id="ARBA00005771"/>
    </source>
</evidence>
<evidence type="ECO:0000256" key="2">
    <source>
        <dbReference type="ARBA" id="ARBA00022679"/>
    </source>
</evidence>
<organism evidence="4 5">
    <name type="scientific">Galendromus occidentalis</name>
    <name type="common">western predatory mite</name>
    <dbReference type="NCBI Taxonomy" id="34638"/>
    <lineage>
        <taxon>Eukaryota</taxon>
        <taxon>Metazoa</taxon>
        <taxon>Ecdysozoa</taxon>
        <taxon>Arthropoda</taxon>
        <taxon>Chelicerata</taxon>
        <taxon>Arachnida</taxon>
        <taxon>Acari</taxon>
        <taxon>Parasitiformes</taxon>
        <taxon>Mesostigmata</taxon>
        <taxon>Gamasina</taxon>
        <taxon>Phytoseioidea</taxon>
        <taxon>Phytoseiidae</taxon>
        <taxon>Typhlodrominae</taxon>
        <taxon>Galendromus</taxon>
    </lineage>
</organism>